<keyword evidence="1" id="KW-0175">Coiled coil</keyword>
<protein>
    <submittedName>
        <fullName evidence="3">Uncharacterized protein</fullName>
    </submittedName>
</protein>
<reference evidence="3 4" key="1">
    <citation type="journal article" date="2016" name="Mol. Biol. Evol.">
        <title>Comparative Genomics of Early-Diverging Mushroom-Forming Fungi Provides Insights into the Origins of Lignocellulose Decay Capabilities.</title>
        <authorList>
            <person name="Nagy L.G."/>
            <person name="Riley R."/>
            <person name="Tritt A."/>
            <person name="Adam C."/>
            <person name="Daum C."/>
            <person name="Floudas D."/>
            <person name="Sun H."/>
            <person name="Yadav J.S."/>
            <person name="Pangilinan J."/>
            <person name="Larsson K.H."/>
            <person name="Matsuura K."/>
            <person name="Barry K."/>
            <person name="Labutti K."/>
            <person name="Kuo R."/>
            <person name="Ohm R.A."/>
            <person name="Bhattacharya S.S."/>
            <person name="Shirouzu T."/>
            <person name="Yoshinaga Y."/>
            <person name="Martin F.M."/>
            <person name="Grigoriev I.V."/>
            <person name="Hibbett D.S."/>
        </authorList>
    </citation>
    <scope>NUCLEOTIDE SEQUENCE [LARGE SCALE GENOMIC DNA]</scope>
    <source>
        <strain evidence="3 4">CBS 109695</strain>
    </source>
</reference>
<keyword evidence="4" id="KW-1185">Reference proteome</keyword>
<name>A0A166RAL5_9AGAM</name>
<dbReference type="AlphaFoldDB" id="A0A166RAL5"/>
<feature type="region of interest" description="Disordered" evidence="2">
    <location>
        <begin position="194"/>
        <end position="222"/>
    </location>
</feature>
<accession>A0A166RAL5</accession>
<evidence type="ECO:0000256" key="1">
    <source>
        <dbReference type="SAM" id="Coils"/>
    </source>
</evidence>
<feature type="compositionally biased region" description="Low complexity" evidence="2">
    <location>
        <begin position="297"/>
        <end position="311"/>
    </location>
</feature>
<feature type="region of interest" description="Disordered" evidence="2">
    <location>
        <begin position="276"/>
        <end position="340"/>
    </location>
</feature>
<dbReference type="EMBL" id="KV417505">
    <property type="protein sequence ID" value="KZP28080.1"/>
    <property type="molecule type" value="Genomic_DNA"/>
</dbReference>
<proteinExistence type="predicted"/>
<feature type="compositionally biased region" description="Low complexity" evidence="2">
    <location>
        <begin position="204"/>
        <end position="214"/>
    </location>
</feature>
<sequence>MPRFSLDYLHTMNDLTNLHSTTPPTTHTTHTTHTSSTPHRASTYSPGPRPLQLAQASLSTSACPSPTRSDPPGSAREPGTPRRQSSISYYSPLDSEKRVGLAAARAARHSLTKSMSVGGKDENLNRRSVHPDAPAVASPAGPHTLAEKHSDLLQFIAQKESKCLELRSQLAVHEAELLQLKRKWERIINRGFERSHGIGKPDTSGSSSPLSSSPVAAPFVNAPQSGAMMDGIREGVQGMSRFLAAGLGELSAPSATSAAPGSPTPAPLSAARIDKTDKTHSNQPSNSSVATSATGQSASTRFSLSSASSLGLDEDDAFGEYQEGKDGGMQGMGMGMEDEDTGGEQVLMVRDTGATPTMSPNPAFEVLHHSGPISPAAAAGVKLHRRKSQGASPAAVDAAVRGAPTGKGGLRAKRGVGTGLPPASAAPLGTLALTAGGADVGGWVGSMGKKWEEIQKGAAFTKSQKRASVLLSGVSSTIASALSSPPLASASYNPAFPGAPFQSRGSGVSLLDGDDTAHGGLGAVMTPTVAPAAVKAADEDEDWGW</sequence>
<evidence type="ECO:0000313" key="3">
    <source>
        <dbReference type="EMBL" id="KZP28080.1"/>
    </source>
</evidence>
<gene>
    <name evidence="3" type="ORF">FIBSPDRAFT_885969</name>
</gene>
<dbReference type="Proteomes" id="UP000076532">
    <property type="component" value="Unassembled WGS sequence"/>
</dbReference>
<feature type="compositionally biased region" description="Low complexity" evidence="2">
    <location>
        <begin position="19"/>
        <end position="39"/>
    </location>
</feature>
<feature type="coiled-coil region" evidence="1">
    <location>
        <begin position="156"/>
        <end position="183"/>
    </location>
</feature>
<feature type="compositionally biased region" description="Polar residues" evidence="2">
    <location>
        <begin position="281"/>
        <end position="296"/>
    </location>
</feature>
<dbReference type="OrthoDB" id="3204900at2759"/>
<evidence type="ECO:0000256" key="2">
    <source>
        <dbReference type="SAM" id="MobiDB-lite"/>
    </source>
</evidence>
<feature type="compositionally biased region" description="Polar residues" evidence="2">
    <location>
        <begin position="54"/>
        <end position="68"/>
    </location>
</feature>
<feature type="region of interest" description="Disordered" evidence="2">
    <location>
        <begin position="17"/>
        <end position="92"/>
    </location>
</feature>
<organism evidence="3 4">
    <name type="scientific">Athelia psychrophila</name>
    <dbReference type="NCBI Taxonomy" id="1759441"/>
    <lineage>
        <taxon>Eukaryota</taxon>
        <taxon>Fungi</taxon>
        <taxon>Dikarya</taxon>
        <taxon>Basidiomycota</taxon>
        <taxon>Agaricomycotina</taxon>
        <taxon>Agaricomycetes</taxon>
        <taxon>Agaricomycetidae</taxon>
        <taxon>Atheliales</taxon>
        <taxon>Atheliaceae</taxon>
        <taxon>Athelia</taxon>
    </lineage>
</organism>
<evidence type="ECO:0000313" key="4">
    <source>
        <dbReference type="Proteomes" id="UP000076532"/>
    </source>
</evidence>
<feature type="region of interest" description="Disordered" evidence="2">
    <location>
        <begin position="110"/>
        <end position="143"/>
    </location>
</feature>
<dbReference type="STRING" id="436010.A0A166RAL5"/>